<name>A0A9D3XI58_9SAUR</name>
<comment type="caution">
    <text evidence="1">The sequence shown here is derived from an EMBL/GenBank/DDBJ whole genome shotgun (WGS) entry which is preliminary data.</text>
</comment>
<organism evidence="1 2">
    <name type="scientific">Mauremys mutica</name>
    <name type="common">yellowpond turtle</name>
    <dbReference type="NCBI Taxonomy" id="74926"/>
    <lineage>
        <taxon>Eukaryota</taxon>
        <taxon>Metazoa</taxon>
        <taxon>Chordata</taxon>
        <taxon>Craniata</taxon>
        <taxon>Vertebrata</taxon>
        <taxon>Euteleostomi</taxon>
        <taxon>Archelosauria</taxon>
        <taxon>Testudinata</taxon>
        <taxon>Testudines</taxon>
        <taxon>Cryptodira</taxon>
        <taxon>Durocryptodira</taxon>
        <taxon>Testudinoidea</taxon>
        <taxon>Geoemydidae</taxon>
        <taxon>Geoemydinae</taxon>
        <taxon>Mauremys</taxon>
    </lineage>
</organism>
<keyword evidence="2" id="KW-1185">Reference proteome</keyword>
<dbReference type="EMBL" id="JAHDVG010000470">
    <property type="protein sequence ID" value="KAH1180152.1"/>
    <property type="molecule type" value="Genomic_DNA"/>
</dbReference>
<protein>
    <submittedName>
        <fullName evidence="1">Uncharacterized protein</fullName>
    </submittedName>
</protein>
<evidence type="ECO:0000313" key="1">
    <source>
        <dbReference type="EMBL" id="KAH1180152.1"/>
    </source>
</evidence>
<gene>
    <name evidence="1" type="ORF">KIL84_008988</name>
</gene>
<evidence type="ECO:0000313" key="2">
    <source>
        <dbReference type="Proteomes" id="UP000827986"/>
    </source>
</evidence>
<dbReference type="AlphaFoldDB" id="A0A9D3XI58"/>
<dbReference type="Proteomes" id="UP000827986">
    <property type="component" value="Unassembled WGS sequence"/>
</dbReference>
<sequence length="109" mass="12311">MVPSLAQEKGWWRAGACHMSLRSTEHCRDSVLWSIGRIQELTALIYAGAMSAPRAGQNPDGQRWLKPPVPHRPLDCACWKRSTESQPVAAVHSLSWNMMDTLQMPKMNR</sequence>
<reference evidence="1" key="1">
    <citation type="submission" date="2021-09" db="EMBL/GenBank/DDBJ databases">
        <title>The genome of Mauremys mutica provides insights into the evolution of semi-aquatic lifestyle.</title>
        <authorList>
            <person name="Gong S."/>
            <person name="Gao Y."/>
        </authorList>
    </citation>
    <scope>NUCLEOTIDE SEQUENCE</scope>
    <source>
        <strain evidence="1">MM-2020</strain>
        <tissue evidence="1">Muscle</tissue>
    </source>
</reference>
<accession>A0A9D3XI58</accession>
<proteinExistence type="predicted"/>